<keyword evidence="5 6" id="KW-0408">Iron</keyword>
<reference evidence="9 10" key="1">
    <citation type="journal article" date="2019" name="New Phytol.">
        <title>Comparative genomics reveals unique wood-decay strategies and fruiting body development in the Schizophyllaceae.</title>
        <authorList>
            <person name="Almasi E."/>
            <person name="Sahu N."/>
            <person name="Krizsan K."/>
            <person name="Balint B."/>
            <person name="Kovacs G.M."/>
            <person name="Kiss B."/>
            <person name="Cseklye J."/>
            <person name="Drula E."/>
            <person name="Henrissat B."/>
            <person name="Nagy I."/>
            <person name="Chovatia M."/>
            <person name="Adam C."/>
            <person name="LaButti K."/>
            <person name="Lipzen A."/>
            <person name="Riley R."/>
            <person name="Grigoriev I.V."/>
            <person name="Nagy L.G."/>
        </authorList>
    </citation>
    <scope>NUCLEOTIDE SEQUENCE [LARGE SCALE GENOMIC DNA]</scope>
    <source>
        <strain evidence="9 10">NL-1724</strain>
    </source>
</reference>
<evidence type="ECO:0000256" key="8">
    <source>
        <dbReference type="SAM" id="Phobius"/>
    </source>
</evidence>
<dbReference type="GO" id="GO:0004497">
    <property type="term" value="F:monooxygenase activity"/>
    <property type="evidence" value="ECO:0007669"/>
    <property type="project" value="UniProtKB-KW"/>
</dbReference>
<keyword evidence="6 7" id="KW-0349">Heme</keyword>
<evidence type="ECO:0000256" key="6">
    <source>
        <dbReference type="PIRSR" id="PIRSR602403-1"/>
    </source>
</evidence>
<dbReference type="InterPro" id="IPR002403">
    <property type="entry name" value="Cyt_P450_E_grp-IV"/>
</dbReference>
<keyword evidence="10" id="KW-1185">Reference proteome</keyword>
<keyword evidence="8" id="KW-0812">Transmembrane</keyword>
<protein>
    <submittedName>
        <fullName evidence="9">Cytochrome P450</fullName>
    </submittedName>
</protein>
<evidence type="ECO:0000256" key="7">
    <source>
        <dbReference type="RuleBase" id="RU000461"/>
    </source>
</evidence>
<dbReference type="InterPro" id="IPR036396">
    <property type="entry name" value="Cyt_P450_sf"/>
</dbReference>
<evidence type="ECO:0000256" key="4">
    <source>
        <dbReference type="ARBA" id="ARBA00023002"/>
    </source>
</evidence>
<sequence length="510" mass="57102">MDSARAELLAAAFCPYNLTFAAFIATIVYVIRRPHHPDLSAIPAIGPSGWLAPYRGAEMFEKHACEMVKEGVAKYPGRMFRVPRLGWTVVLNGRRWVDELRGAPEEEMSFFAATEEFTQMRYTLGPNIVDGDHAHVEVVRNELTKNIGACFDDIYDEIRQGFGDSITFEEGQEWSSIPAFAMAISIIARATNRVFVGLPLCRDPAFLHSNIELASNVMKTAQWISVWPEVLRPLVGTVMSPYKKFLSSLSDHIGAIVAQRIDEDKVLGVDREDRPNDAISWLLNHYAPGQAQPDAIVVRILGMNFVALHTSTNAFTHALYQLASQPEYIAPLRAEVEEVIAREGWSKSAMRDMHKIDSFLRESGRVSEGDCLVMNRKVVKDGGYTFSDGTTLPKGTLVSVAMPSVHLNADVYPDPETFDAFRFSRMREEDSMKYQTVSTDCDFIPFGHGRHACPGRFFAVNELKAMLAHVVLHYDVQLDGGSRTKPRSEYFGDIALANTAARVLFRKRVE</sequence>
<accession>A0A550C906</accession>
<dbReference type="PANTHER" id="PTHR46206">
    <property type="entry name" value="CYTOCHROME P450"/>
    <property type="match status" value="1"/>
</dbReference>
<evidence type="ECO:0000256" key="2">
    <source>
        <dbReference type="ARBA" id="ARBA00010617"/>
    </source>
</evidence>
<dbReference type="GO" id="GO:0016705">
    <property type="term" value="F:oxidoreductase activity, acting on paired donors, with incorporation or reduction of molecular oxygen"/>
    <property type="evidence" value="ECO:0007669"/>
    <property type="project" value="InterPro"/>
</dbReference>
<dbReference type="CDD" id="cd11041">
    <property type="entry name" value="CYP503A1-like"/>
    <property type="match status" value="1"/>
</dbReference>
<keyword evidence="8" id="KW-1133">Transmembrane helix</keyword>
<keyword evidence="4 7" id="KW-0560">Oxidoreductase</keyword>
<dbReference type="GO" id="GO:0005506">
    <property type="term" value="F:iron ion binding"/>
    <property type="evidence" value="ECO:0007669"/>
    <property type="project" value="InterPro"/>
</dbReference>
<dbReference type="PROSITE" id="PS00086">
    <property type="entry name" value="CYTOCHROME_P450"/>
    <property type="match status" value="1"/>
</dbReference>
<feature type="binding site" description="axial binding residue" evidence="6">
    <location>
        <position position="453"/>
    </location>
    <ligand>
        <name>heme</name>
        <dbReference type="ChEBI" id="CHEBI:30413"/>
    </ligand>
    <ligandPart>
        <name>Fe</name>
        <dbReference type="ChEBI" id="CHEBI:18248"/>
    </ligandPart>
</feature>
<dbReference type="AlphaFoldDB" id="A0A550C906"/>
<keyword evidence="3 6" id="KW-0479">Metal-binding</keyword>
<dbReference type="GO" id="GO:0020037">
    <property type="term" value="F:heme binding"/>
    <property type="evidence" value="ECO:0007669"/>
    <property type="project" value="InterPro"/>
</dbReference>
<dbReference type="Pfam" id="PF00067">
    <property type="entry name" value="p450"/>
    <property type="match status" value="1"/>
</dbReference>
<dbReference type="STRING" id="97359.A0A550C906"/>
<name>A0A550C906_9AGAR</name>
<dbReference type="InterPro" id="IPR017972">
    <property type="entry name" value="Cyt_P450_CS"/>
</dbReference>
<organism evidence="9 10">
    <name type="scientific">Schizophyllum amplum</name>
    <dbReference type="NCBI Taxonomy" id="97359"/>
    <lineage>
        <taxon>Eukaryota</taxon>
        <taxon>Fungi</taxon>
        <taxon>Dikarya</taxon>
        <taxon>Basidiomycota</taxon>
        <taxon>Agaricomycotina</taxon>
        <taxon>Agaricomycetes</taxon>
        <taxon>Agaricomycetidae</taxon>
        <taxon>Agaricales</taxon>
        <taxon>Schizophyllaceae</taxon>
        <taxon>Schizophyllum</taxon>
    </lineage>
</organism>
<keyword evidence="8" id="KW-0472">Membrane</keyword>
<dbReference type="Gene3D" id="1.10.630.10">
    <property type="entry name" value="Cytochrome P450"/>
    <property type="match status" value="1"/>
</dbReference>
<dbReference type="PRINTS" id="PR00465">
    <property type="entry name" value="EP450IV"/>
</dbReference>
<comment type="cofactor">
    <cofactor evidence="1 6">
        <name>heme</name>
        <dbReference type="ChEBI" id="CHEBI:30413"/>
    </cofactor>
</comment>
<dbReference type="Proteomes" id="UP000320762">
    <property type="component" value="Unassembled WGS sequence"/>
</dbReference>
<dbReference type="SUPFAM" id="SSF48264">
    <property type="entry name" value="Cytochrome P450"/>
    <property type="match status" value="1"/>
</dbReference>
<feature type="transmembrane region" description="Helical" evidence="8">
    <location>
        <begin position="7"/>
        <end position="31"/>
    </location>
</feature>
<evidence type="ECO:0000313" key="9">
    <source>
        <dbReference type="EMBL" id="TRM61279.1"/>
    </source>
</evidence>
<dbReference type="EMBL" id="VDMD01000017">
    <property type="protein sequence ID" value="TRM61279.1"/>
    <property type="molecule type" value="Genomic_DNA"/>
</dbReference>
<proteinExistence type="inferred from homology"/>
<dbReference type="InterPro" id="IPR001128">
    <property type="entry name" value="Cyt_P450"/>
</dbReference>
<comment type="similarity">
    <text evidence="2 7">Belongs to the cytochrome P450 family.</text>
</comment>
<gene>
    <name evidence="9" type="ORF">BD626DRAFT_501995</name>
</gene>
<evidence type="ECO:0000256" key="3">
    <source>
        <dbReference type="ARBA" id="ARBA00022723"/>
    </source>
</evidence>
<evidence type="ECO:0000256" key="1">
    <source>
        <dbReference type="ARBA" id="ARBA00001971"/>
    </source>
</evidence>
<evidence type="ECO:0000256" key="5">
    <source>
        <dbReference type="ARBA" id="ARBA00023004"/>
    </source>
</evidence>
<dbReference type="OrthoDB" id="1844152at2759"/>
<comment type="caution">
    <text evidence="9">The sequence shown here is derived from an EMBL/GenBank/DDBJ whole genome shotgun (WGS) entry which is preliminary data.</text>
</comment>
<evidence type="ECO:0000313" key="10">
    <source>
        <dbReference type="Proteomes" id="UP000320762"/>
    </source>
</evidence>
<keyword evidence="7" id="KW-0503">Monooxygenase</keyword>